<dbReference type="GO" id="GO:0003677">
    <property type="term" value="F:DNA binding"/>
    <property type="evidence" value="ECO:0007669"/>
    <property type="project" value="InterPro"/>
</dbReference>
<protein>
    <submittedName>
        <fullName evidence="1">PemK-like protein</fullName>
    </submittedName>
</protein>
<proteinExistence type="predicted"/>
<dbReference type="PIRSF" id="PIRSF033490">
    <property type="entry name" value="MazF"/>
    <property type="match status" value="1"/>
</dbReference>
<dbReference type="PANTHER" id="PTHR33988:SF2">
    <property type="entry name" value="ENDORIBONUCLEASE MAZF"/>
    <property type="match status" value="1"/>
</dbReference>
<organism evidence="1">
    <name type="scientific">Siphoviridae sp. ctgaY24</name>
    <dbReference type="NCBI Taxonomy" id="2827911"/>
    <lineage>
        <taxon>Viruses</taxon>
        <taxon>Duplodnaviria</taxon>
        <taxon>Heunggongvirae</taxon>
        <taxon>Uroviricota</taxon>
        <taxon>Caudoviricetes</taxon>
    </lineage>
</organism>
<name>A0A8S5SAF9_9CAUD</name>
<dbReference type="GO" id="GO:0016075">
    <property type="term" value="P:rRNA catabolic process"/>
    <property type="evidence" value="ECO:0007669"/>
    <property type="project" value="TreeGrafter"/>
</dbReference>
<sequence>MINTITPVITTETRERRVNKNIVTRGDIILVDLPNVGESVQTGRRPAIVVQNNMGNAHSPCIIVVPITSATKKYVPTHVKIGVESGLLKTSTVLCEQLLTINKSSVIKTLGHLTPNVMKQIEQAIYVSLALHH</sequence>
<reference evidence="1" key="1">
    <citation type="journal article" date="2021" name="Proc. Natl. Acad. Sci. U.S.A.">
        <title>A Catalog of Tens of Thousands of Viruses from Human Metagenomes Reveals Hidden Associations with Chronic Diseases.</title>
        <authorList>
            <person name="Tisza M.J."/>
            <person name="Buck C.B."/>
        </authorList>
    </citation>
    <scope>NUCLEOTIDE SEQUENCE</scope>
    <source>
        <strain evidence="1">CtgaY24</strain>
    </source>
</reference>
<dbReference type="Gene3D" id="2.30.30.110">
    <property type="match status" value="1"/>
</dbReference>
<dbReference type="PANTHER" id="PTHR33988">
    <property type="entry name" value="ENDORIBONUCLEASE MAZF-RELATED"/>
    <property type="match status" value="1"/>
</dbReference>
<evidence type="ECO:0000313" key="1">
    <source>
        <dbReference type="EMBL" id="DAF47953.1"/>
    </source>
</evidence>
<dbReference type="GO" id="GO:0006402">
    <property type="term" value="P:mRNA catabolic process"/>
    <property type="evidence" value="ECO:0007669"/>
    <property type="project" value="TreeGrafter"/>
</dbReference>
<dbReference type="GO" id="GO:0004521">
    <property type="term" value="F:RNA endonuclease activity"/>
    <property type="evidence" value="ECO:0007669"/>
    <property type="project" value="TreeGrafter"/>
</dbReference>
<dbReference type="InterPro" id="IPR011067">
    <property type="entry name" value="Plasmid_toxin/cell-grow_inhib"/>
</dbReference>
<dbReference type="EMBL" id="BK032562">
    <property type="protein sequence ID" value="DAF47953.1"/>
    <property type="molecule type" value="Genomic_DNA"/>
</dbReference>
<dbReference type="InterPro" id="IPR003477">
    <property type="entry name" value="PemK-like"/>
</dbReference>
<dbReference type="SUPFAM" id="SSF50118">
    <property type="entry name" value="Cell growth inhibitor/plasmid maintenance toxic component"/>
    <property type="match status" value="1"/>
</dbReference>
<accession>A0A8S5SAF9</accession>
<dbReference type="Pfam" id="PF02452">
    <property type="entry name" value="PemK_toxin"/>
    <property type="match status" value="1"/>
</dbReference>